<evidence type="ECO:0000313" key="13">
    <source>
        <dbReference type="RefSeq" id="XP_030761509.1"/>
    </source>
</evidence>
<comment type="cofactor">
    <cofactor evidence="10">
        <name>Mg(2+)</name>
        <dbReference type="ChEBI" id="CHEBI:18420"/>
    </cofactor>
    <text evidence="10">Binds 3 Mg(2+) ions per subunit.</text>
</comment>
<keyword evidence="10" id="KW-0539">Nucleus</keyword>
<feature type="domain" description="Carbohydrate kinase PfkB" evidence="11">
    <location>
        <begin position="29"/>
        <end position="339"/>
    </location>
</feature>
<sequence length="349" mass="38677">MGTEDLLENTLLGMGNPLLDISSAVGKDFLTKYDLKENDAILADPKKHNDLYTELAENYKADYIAGGSVQNALRVCQWLVGKPKVTTFFGSVGRDKFSTILYDKATEDGVNARYQYNDKEPTGTCAVLILDHHRSLCANLAAANNFTIDHIRDSTNKKLIDSAQFYYVSGFFLTVNPPSIIEVAKVALAHDRPFAFNLSAAFISQFYKEPLLQVLPYVDVLFGNEQEAETFAQEQNFGTKDMKEIGIKISQLPKQNEKRSRVVILTQGVDPVLLIQDGEVTEYKVDEVPAEQLVDTNGAGDAFAGGFLSQYIQGRELDVCIKCGIWAARQIVQRSGCTFIGKPTFDPFA</sequence>
<dbReference type="GO" id="GO:0004001">
    <property type="term" value="F:adenosine kinase activity"/>
    <property type="evidence" value="ECO:0007669"/>
    <property type="project" value="UniProtKB-UniRule"/>
</dbReference>
<dbReference type="PROSITE" id="PS00584">
    <property type="entry name" value="PFKB_KINASES_2"/>
    <property type="match status" value="1"/>
</dbReference>
<dbReference type="GO" id="GO:0006166">
    <property type="term" value="P:purine ribonucleoside salvage"/>
    <property type="evidence" value="ECO:0007669"/>
    <property type="project" value="UniProtKB-KW"/>
</dbReference>
<dbReference type="FunCoup" id="A0A6J2YEA6">
    <property type="interactions" value="1313"/>
</dbReference>
<keyword evidence="8 10" id="KW-0067">ATP-binding</keyword>
<evidence type="ECO:0000256" key="2">
    <source>
        <dbReference type="ARBA" id="ARBA00010688"/>
    </source>
</evidence>
<dbReference type="GO" id="GO:0005634">
    <property type="term" value="C:nucleus"/>
    <property type="evidence" value="ECO:0007669"/>
    <property type="project" value="UniProtKB-SubCell"/>
</dbReference>
<evidence type="ECO:0000256" key="3">
    <source>
        <dbReference type="ARBA" id="ARBA00012119"/>
    </source>
</evidence>
<dbReference type="InterPro" id="IPR011611">
    <property type="entry name" value="PfkB_dom"/>
</dbReference>
<protein>
    <recommendedName>
        <fullName evidence="3 10">Adenosine kinase</fullName>
        <shortName evidence="10">AK</shortName>
        <ecNumber evidence="3 10">2.7.1.20</ecNumber>
    </recommendedName>
    <alternativeName>
        <fullName evidence="10">Adenosine 5'-phosphotransferase</fullName>
    </alternativeName>
</protein>
<organism evidence="12 13">
    <name type="scientific">Sitophilus oryzae</name>
    <name type="common">Rice weevil</name>
    <name type="synonym">Curculio oryzae</name>
    <dbReference type="NCBI Taxonomy" id="7048"/>
    <lineage>
        <taxon>Eukaryota</taxon>
        <taxon>Metazoa</taxon>
        <taxon>Ecdysozoa</taxon>
        <taxon>Arthropoda</taxon>
        <taxon>Hexapoda</taxon>
        <taxon>Insecta</taxon>
        <taxon>Pterygota</taxon>
        <taxon>Neoptera</taxon>
        <taxon>Endopterygota</taxon>
        <taxon>Coleoptera</taxon>
        <taxon>Polyphaga</taxon>
        <taxon>Cucujiformia</taxon>
        <taxon>Curculionidae</taxon>
        <taxon>Dryophthorinae</taxon>
        <taxon>Sitophilus</taxon>
    </lineage>
</organism>
<dbReference type="GO" id="GO:0005829">
    <property type="term" value="C:cytosol"/>
    <property type="evidence" value="ECO:0007669"/>
    <property type="project" value="TreeGrafter"/>
</dbReference>
<evidence type="ECO:0000256" key="8">
    <source>
        <dbReference type="ARBA" id="ARBA00022840"/>
    </source>
</evidence>
<dbReference type="PANTHER" id="PTHR45769:SF3">
    <property type="entry name" value="ADENOSINE KINASE"/>
    <property type="match status" value="1"/>
</dbReference>
<comment type="function">
    <text evidence="10">ATP dependent phosphorylation of adenosine and other related nucleoside analogs to monophosphate derivatives.</text>
</comment>
<feature type="active site" description="Proton acceptor" evidence="9">
    <location>
        <position position="301"/>
    </location>
</feature>
<dbReference type="Gene3D" id="3.30.1110.10">
    <property type="match status" value="1"/>
</dbReference>
<dbReference type="RefSeq" id="XP_030761509.1">
    <property type="nucleotide sequence ID" value="XM_030905649.1"/>
</dbReference>
<proteinExistence type="inferred from homology"/>
<comment type="pathway">
    <text evidence="1 10">Purine metabolism; AMP biosynthesis via salvage pathway; AMP from adenosine: step 1/1.</text>
</comment>
<keyword evidence="4 10" id="KW-0808">Transferase</keyword>
<comment type="catalytic activity">
    <reaction evidence="10">
        <text>adenosine + ATP = AMP + ADP + H(+)</text>
        <dbReference type="Rhea" id="RHEA:20824"/>
        <dbReference type="ChEBI" id="CHEBI:15378"/>
        <dbReference type="ChEBI" id="CHEBI:16335"/>
        <dbReference type="ChEBI" id="CHEBI:30616"/>
        <dbReference type="ChEBI" id="CHEBI:456215"/>
        <dbReference type="ChEBI" id="CHEBI:456216"/>
        <dbReference type="EC" id="2.7.1.20"/>
    </reaction>
</comment>
<keyword evidence="10" id="KW-0460">Magnesium</keyword>
<dbReference type="GO" id="GO:0044209">
    <property type="term" value="P:AMP salvage"/>
    <property type="evidence" value="ECO:0007669"/>
    <property type="project" value="UniProtKB-UniRule"/>
</dbReference>
<dbReference type="CDD" id="cd01168">
    <property type="entry name" value="adenosine_kinase"/>
    <property type="match status" value="1"/>
</dbReference>
<dbReference type="InParanoid" id="A0A6J2YEA6"/>
<evidence type="ECO:0000256" key="1">
    <source>
        <dbReference type="ARBA" id="ARBA00004801"/>
    </source>
</evidence>
<dbReference type="Gene3D" id="3.40.1190.20">
    <property type="match status" value="1"/>
</dbReference>
<evidence type="ECO:0000256" key="4">
    <source>
        <dbReference type="ARBA" id="ARBA00022679"/>
    </source>
</evidence>
<dbReference type="OrthoDB" id="432447at2759"/>
<comment type="subcellular location">
    <subcellularLocation>
        <location evidence="10">Nucleus</location>
    </subcellularLocation>
</comment>
<dbReference type="PANTHER" id="PTHR45769">
    <property type="entry name" value="ADENOSINE KINASE"/>
    <property type="match status" value="1"/>
</dbReference>
<dbReference type="Proteomes" id="UP000504635">
    <property type="component" value="Unplaced"/>
</dbReference>
<name>A0A6J2YEA6_SITOR</name>
<keyword evidence="5 10" id="KW-0660">Purine salvage</keyword>
<dbReference type="InterPro" id="IPR002173">
    <property type="entry name" value="Carboh/pur_kinase_PfkB_CS"/>
</dbReference>
<evidence type="ECO:0000256" key="10">
    <source>
        <dbReference type="RuleBase" id="RU368116"/>
    </source>
</evidence>
<comment type="subunit">
    <text evidence="10">Monomer.</text>
</comment>
<comment type="similarity">
    <text evidence="2 10">Belongs to the carbohydrate kinase PfkB family.</text>
</comment>
<dbReference type="InterPro" id="IPR029056">
    <property type="entry name" value="Ribokinase-like"/>
</dbReference>
<dbReference type="GO" id="GO:0005524">
    <property type="term" value="F:ATP binding"/>
    <property type="evidence" value="ECO:0007669"/>
    <property type="project" value="UniProtKB-UniRule"/>
</dbReference>
<evidence type="ECO:0000259" key="11">
    <source>
        <dbReference type="Pfam" id="PF00294"/>
    </source>
</evidence>
<dbReference type="SUPFAM" id="SSF53613">
    <property type="entry name" value="Ribokinase-like"/>
    <property type="match status" value="1"/>
</dbReference>
<dbReference type="EC" id="2.7.1.20" evidence="3 10"/>
<dbReference type="FunFam" id="3.40.1190.20:FF:000006">
    <property type="entry name" value="Adenosine kinase 2"/>
    <property type="match status" value="1"/>
</dbReference>
<evidence type="ECO:0000256" key="9">
    <source>
        <dbReference type="PIRSR" id="PIRSR601805-1"/>
    </source>
</evidence>
<accession>A0A6J2YEA6</accession>
<evidence type="ECO:0000256" key="6">
    <source>
        <dbReference type="ARBA" id="ARBA00022741"/>
    </source>
</evidence>
<keyword evidence="6 10" id="KW-0547">Nucleotide-binding</keyword>
<dbReference type="AlphaFoldDB" id="A0A6J2YEA6"/>
<dbReference type="CTD" id="39479"/>
<evidence type="ECO:0000256" key="7">
    <source>
        <dbReference type="ARBA" id="ARBA00022777"/>
    </source>
</evidence>
<dbReference type="Pfam" id="PF00294">
    <property type="entry name" value="PfkB"/>
    <property type="match status" value="1"/>
</dbReference>
<dbReference type="PRINTS" id="PR00989">
    <property type="entry name" value="ADENOKINASE"/>
</dbReference>
<dbReference type="UniPathway" id="UPA00588">
    <property type="reaction ID" value="UER00659"/>
</dbReference>
<reference evidence="13" key="1">
    <citation type="submission" date="2025-08" db="UniProtKB">
        <authorList>
            <consortium name="RefSeq"/>
        </authorList>
    </citation>
    <scope>IDENTIFICATION</scope>
    <source>
        <tissue evidence="13">Gonads</tissue>
    </source>
</reference>
<gene>
    <name evidence="13" type="primary">LOC115886481</name>
</gene>
<dbReference type="InterPro" id="IPR001805">
    <property type="entry name" value="Adenokinase"/>
</dbReference>
<dbReference type="GeneID" id="115886481"/>
<evidence type="ECO:0000313" key="12">
    <source>
        <dbReference type="Proteomes" id="UP000504635"/>
    </source>
</evidence>
<keyword evidence="7 10" id="KW-0418">Kinase</keyword>
<keyword evidence="12" id="KW-1185">Reference proteome</keyword>
<dbReference type="KEGG" id="soy:115886481"/>
<dbReference type="GO" id="GO:0006144">
    <property type="term" value="P:purine nucleobase metabolic process"/>
    <property type="evidence" value="ECO:0007669"/>
    <property type="project" value="TreeGrafter"/>
</dbReference>
<evidence type="ECO:0000256" key="5">
    <source>
        <dbReference type="ARBA" id="ARBA00022726"/>
    </source>
</evidence>